<evidence type="ECO:0000259" key="3">
    <source>
        <dbReference type="Pfam" id="PF06863"/>
    </source>
</evidence>
<dbReference type="SUPFAM" id="SSF160935">
    <property type="entry name" value="VPA0735-like"/>
    <property type="match status" value="1"/>
</dbReference>
<dbReference type="PANTHER" id="PTHR36509:SF3">
    <property type="entry name" value="SIGNAL PEPTIDE PROTEIN"/>
    <property type="match status" value="1"/>
</dbReference>
<dbReference type="InterPro" id="IPR010621">
    <property type="entry name" value="DUF1214"/>
</dbReference>
<dbReference type="InterPro" id="IPR037050">
    <property type="entry name" value="DUF1254_sf"/>
</dbReference>
<sequence length="496" mass="54986">MKRNKALLSCAIAASVLVSAGCASAASPSAHPTFDMERTNYPSEATKQALYDELDYQRAVQSYIWAQPLVGLASMAEGAREIGIEPMELFIFDQLEQVNQKLQTGNDDVVYSFSYFDLSQTGPMVVEIPANGQYGVILDAWQRPTEDVGGVGPDHGAGGKYLVIPPGYQGPLPRDGYFVSQAKTNTGMLFLRAVRGPGDSVASAADRLRATNLYPYSQVDNPPAPRNHNMGHDDYNGLTRRGLDYYTLMAKALRTEAPEERDRMMYGMLAPLGIKPGEAFEPDERVRAILERAADTGRKMVANLEVNSRTDRPSVYPNTQWRNPTGMTHYSQELGAATELDERAALFRYGFAMQKFLDPNATPPVNTGAAYLTSYRDSDGVFLDGSNEYRLHIPANAPIRGYWSASLYDAEDFSFIDTDQKKPSLSSLKDLTKNPDGSIDLVFSPNEPEDPLKSNWIKTIPQQGFLVLFRLYAPTEDYYAGKWPLADISRTNRSDK</sequence>
<feature type="chain" id="PRO_5046245675" evidence="1">
    <location>
        <begin position="26"/>
        <end position="496"/>
    </location>
</feature>
<keyword evidence="1" id="KW-0732">Signal</keyword>
<dbReference type="EMBL" id="JBDLNU010000003">
    <property type="protein sequence ID" value="MFM1729134.1"/>
    <property type="molecule type" value="Genomic_DNA"/>
</dbReference>
<dbReference type="Gene3D" id="2.60.120.600">
    <property type="entry name" value="Domain of unknown function DUF1214, C-terminal domain"/>
    <property type="match status" value="1"/>
</dbReference>
<evidence type="ECO:0000259" key="2">
    <source>
        <dbReference type="Pfam" id="PF06742"/>
    </source>
</evidence>
<reference evidence="4 5" key="1">
    <citation type="submission" date="2023-11" db="EMBL/GenBank/DDBJ databases">
        <authorList>
            <person name="Val-Calvo J."/>
            <person name="Scortti M."/>
            <person name="Vazquez-Boland J."/>
        </authorList>
    </citation>
    <scope>NUCLEOTIDE SEQUENCE [LARGE SCALE GENOMIC DNA]</scope>
    <source>
        <strain evidence="4 5">DSM 46662</strain>
    </source>
</reference>
<dbReference type="PROSITE" id="PS51257">
    <property type="entry name" value="PROKAR_LIPOPROTEIN"/>
    <property type="match status" value="1"/>
</dbReference>
<dbReference type="Pfam" id="PF06742">
    <property type="entry name" value="DUF1214"/>
    <property type="match status" value="1"/>
</dbReference>
<comment type="caution">
    <text evidence="4">The sequence shown here is derived from an EMBL/GenBank/DDBJ whole genome shotgun (WGS) entry which is preliminary data.</text>
</comment>
<evidence type="ECO:0000313" key="4">
    <source>
        <dbReference type="EMBL" id="MFM1729134.1"/>
    </source>
</evidence>
<dbReference type="PANTHER" id="PTHR36509">
    <property type="entry name" value="BLL3101 PROTEIN"/>
    <property type="match status" value="1"/>
</dbReference>
<dbReference type="Gene3D" id="2.60.40.1610">
    <property type="entry name" value="Domain of unknown function DUF1254"/>
    <property type="match status" value="1"/>
</dbReference>
<gene>
    <name evidence="4" type="ORF">ABEU19_002634</name>
</gene>
<name>A0ABW9FVC2_9NOCA</name>
<dbReference type="Proteomes" id="UP001629744">
    <property type="component" value="Unassembled WGS sequence"/>
</dbReference>
<dbReference type="InterPro" id="IPR037049">
    <property type="entry name" value="DUF1214_C_sf"/>
</dbReference>
<dbReference type="InterPro" id="IPR010679">
    <property type="entry name" value="DUF1254"/>
</dbReference>
<protein>
    <submittedName>
        <fullName evidence="4">DUF1254 domain-containing protein</fullName>
    </submittedName>
</protein>
<accession>A0ABW9FVC2</accession>
<feature type="signal peptide" evidence="1">
    <location>
        <begin position="1"/>
        <end position="25"/>
    </location>
</feature>
<feature type="domain" description="DUF1254" evidence="3">
    <location>
        <begin position="96"/>
        <end position="215"/>
    </location>
</feature>
<evidence type="ECO:0000256" key="1">
    <source>
        <dbReference type="SAM" id="SignalP"/>
    </source>
</evidence>
<dbReference type="Pfam" id="PF06863">
    <property type="entry name" value="DUF1254"/>
    <property type="match status" value="1"/>
</dbReference>
<evidence type="ECO:0000313" key="5">
    <source>
        <dbReference type="Proteomes" id="UP001629744"/>
    </source>
</evidence>
<feature type="domain" description="DUF1214" evidence="2">
    <location>
        <begin position="369"/>
        <end position="475"/>
    </location>
</feature>
<keyword evidence="5" id="KW-1185">Reference proteome</keyword>
<dbReference type="Gene3D" id="1.10.3360.10">
    <property type="entry name" value="VPA0735-like domain"/>
    <property type="match status" value="1"/>
</dbReference>
<organism evidence="4 5">
    <name type="scientific">Prescottella soli</name>
    <dbReference type="NCBI Taxonomy" id="1543852"/>
    <lineage>
        <taxon>Bacteria</taxon>
        <taxon>Bacillati</taxon>
        <taxon>Actinomycetota</taxon>
        <taxon>Actinomycetes</taxon>
        <taxon>Mycobacteriales</taxon>
        <taxon>Nocardiaceae</taxon>
        <taxon>Prescottella</taxon>
    </lineage>
</organism>
<proteinExistence type="predicted"/>
<dbReference type="RefSeq" id="WP_348606188.1">
    <property type="nucleotide sequence ID" value="NZ_CP157276.1"/>
</dbReference>